<dbReference type="InterPro" id="IPR025391">
    <property type="entry name" value="DUF4123"/>
</dbReference>
<protein>
    <recommendedName>
        <fullName evidence="1">DUF4123 domain-containing protein</fullName>
    </recommendedName>
</protein>
<organism evidence="2 3">
    <name type="scientific">Xenorhabdus bovienii str. feltiae Moldova</name>
    <dbReference type="NCBI Taxonomy" id="1398200"/>
    <lineage>
        <taxon>Bacteria</taxon>
        <taxon>Pseudomonadati</taxon>
        <taxon>Pseudomonadota</taxon>
        <taxon>Gammaproteobacteria</taxon>
        <taxon>Enterobacterales</taxon>
        <taxon>Morganellaceae</taxon>
        <taxon>Xenorhabdus</taxon>
    </lineage>
</organism>
<dbReference type="EMBL" id="CBSV010000050">
    <property type="protein sequence ID" value="CDH00201.1"/>
    <property type="molecule type" value="Genomic_DNA"/>
</dbReference>
<dbReference type="HOGENOM" id="CLU_081283_0_0_6"/>
<comment type="caution">
    <text evidence="2">The sequence shown here is derived from an EMBL/GenBank/DDBJ whole genome shotgun (WGS) entry which is preliminary data.</text>
</comment>
<gene>
    <name evidence="2" type="ORF">XBFM1_1430001</name>
</gene>
<proteinExistence type="predicted"/>
<evidence type="ECO:0000259" key="1">
    <source>
        <dbReference type="Pfam" id="PF13503"/>
    </source>
</evidence>
<dbReference type="AlphaFoldDB" id="A0A077NRG3"/>
<evidence type="ECO:0000313" key="3">
    <source>
        <dbReference type="Proteomes" id="UP000028487"/>
    </source>
</evidence>
<evidence type="ECO:0000313" key="2">
    <source>
        <dbReference type="EMBL" id="CDH00201.1"/>
    </source>
</evidence>
<feature type="domain" description="DUF4123" evidence="1">
    <location>
        <begin position="51"/>
        <end position="166"/>
    </location>
</feature>
<accession>A0A077NRG3</accession>
<dbReference type="Pfam" id="PF13503">
    <property type="entry name" value="DUF4123"/>
    <property type="match status" value="1"/>
</dbReference>
<sequence>MTETVSELRRQSRRFTGPLQLRHSAGRRRRRFNVCRPLPDEGEAGMSQEILYAIVDGTAEPNLSLMLERYDPPSTCLYSEPLQPELAEIAPYLVQVNEEVKIWLECRKTPWGIYLHSTADLKTLRHHLRKYLQVLLPGQEKPVFFRFYDPRNIWDFLEVLSDWEMHCLLGPIHKITTDYKGEYKQDKFLKAREKYPDNAKGRYKIFKISEEQYELIEIKQKEKYLQKLDLFLLSELAELRKSISIVNSIPFLAFFYDYLLAEKITDTRSMEGILKKVIREDDFDVDHFDKSLLSNLVDDGTPGWYRAKKFIDSI</sequence>
<dbReference type="Proteomes" id="UP000028487">
    <property type="component" value="Unassembled WGS sequence"/>
</dbReference>
<reference evidence="2" key="1">
    <citation type="submission" date="2013-07" db="EMBL/GenBank/DDBJ databases">
        <title>Sub-species coevolution in mutualistic symbiosis.</title>
        <authorList>
            <person name="Murfin K."/>
            <person name="Klassen J."/>
            <person name="Lee M."/>
            <person name="Forst S."/>
            <person name="Stock P."/>
            <person name="Goodrich-Blair H."/>
        </authorList>
    </citation>
    <scope>NUCLEOTIDE SEQUENCE [LARGE SCALE GENOMIC DNA]</scope>
    <source>
        <strain evidence="2">Feltiae Moldova</strain>
    </source>
</reference>
<name>A0A077NRG3_XENBV</name>